<reference evidence="10 11" key="2">
    <citation type="submission" date="2014-07" db="EMBL/GenBank/DDBJ databases">
        <authorList>
            <person name="Zhang J.E."/>
            <person name="Yang H."/>
            <person name="Guo J."/>
            <person name="Deng Z."/>
            <person name="Luo H."/>
            <person name="Luo M."/>
            <person name="Zhao B."/>
        </authorList>
    </citation>
    <scope>NUCLEOTIDE SEQUENCE [LARGE SCALE GENOMIC DNA]</scope>
    <source>
        <strain evidence="10">ATCC 10762</strain>
        <strain evidence="11">ATCC 10762 / DSM 40127 / CCM 3239 / JCM 4008 / LMG 5968 / NBRC 12843 / NCIMB 8234 / A-377</strain>
    </source>
</reference>
<reference evidence="9" key="5">
    <citation type="submission" date="2020-09" db="EMBL/GenBank/DDBJ databases">
        <authorList>
            <person name="Sun Q."/>
            <person name="Ohkuma M."/>
        </authorList>
    </citation>
    <scope>NUCLEOTIDE SEQUENCE</scope>
    <source>
        <strain evidence="9">JCM 4434</strain>
    </source>
</reference>
<dbReference type="EMBL" id="JPRF03000026">
    <property type="protein sequence ID" value="OEV36424.1"/>
    <property type="molecule type" value="Genomic_DNA"/>
</dbReference>
<comment type="similarity">
    <text evidence="1 7">Belongs to the cytochrome P450 family.</text>
</comment>
<dbReference type="InterPro" id="IPR001128">
    <property type="entry name" value="Cyt_P450"/>
</dbReference>
<evidence type="ECO:0000313" key="10">
    <source>
        <dbReference type="EMBL" id="OEV36424.1"/>
    </source>
</evidence>
<reference evidence="11" key="3">
    <citation type="submission" date="2016-08" db="EMBL/GenBank/DDBJ databases">
        <title>Sequencing, assembly and comparative genomics of S. aureofaciens ATCC 10762.</title>
        <authorList>
            <person name="Gradnigo J.S."/>
            <person name="Johnson N."/>
            <person name="Somerville G.A."/>
        </authorList>
    </citation>
    <scope>NUCLEOTIDE SEQUENCE [LARGE SCALE GENOMIC DNA]</scope>
    <source>
        <strain evidence="11">ATCC 10762 / DSM 40127 / CCM 3239 / JCM 4008 / LMG 5968 / NBRC 12843 / NCIMB 8234 / A-377</strain>
    </source>
</reference>
<organism evidence="10 11">
    <name type="scientific">Kitasatospora aureofaciens</name>
    <name type="common">Streptomyces aureofaciens</name>
    <dbReference type="NCBI Taxonomy" id="1894"/>
    <lineage>
        <taxon>Bacteria</taxon>
        <taxon>Bacillati</taxon>
        <taxon>Actinomycetota</taxon>
        <taxon>Actinomycetes</taxon>
        <taxon>Kitasatosporales</taxon>
        <taxon>Streptomycetaceae</taxon>
        <taxon>Kitasatospora</taxon>
    </lineage>
</organism>
<accession>A0A8H9LQB2</accession>
<keyword evidence="6 7" id="KW-0503">Monooxygenase</keyword>
<dbReference type="PANTHER" id="PTHR46696:SF6">
    <property type="entry name" value="P450, PUTATIVE (EUROFUNG)-RELATED"/>
    <property type="match status" value="1"/>
</dbReference>
<dbReference type="FunFam" id="1.10.630.10:FF:000018">
    <property type="entry name" value="Cytochrome P450 monooxygenase"/>
    <property type="match status" value="1"/>
</dbReference>
<dbReference type="CDD" id="cd11031">
    <property type="entry name" value="Cyp158A-like"/>
    <property type="match status" value="1"/>
</dbReference>
<evidence type="ECO:0000256" key="5">
    <source>
        <dbReference type="ARBA" id="ARBA00023004"/>
    </source>
</evidence>
<dbReference type="PANTHER" id="PTHR46696">
    <property type="entry name" value="P450, PUTATIVE (EUROFUNG)-RELATED"/>
    <property type="match status" value="1"/>
</dbReference>
<dbReference type="Gene3D" id="1.10.630.10">
    <property type="entry name" value="Cytochrome P450"/>
    <property type="match status" value="1"/>
</dbReference>
<keyword evidence="5 7" id="KW-0408">Iron</keyword>
<evidence type="ECO:0000256" key="4">
    <source>
        <dbReference type="ARBA" id="ARBA00023002"/>
    </source>
</evidence>
<keyword evidence="4 7" id="KW-0560">Oxidoreductase</keyword>
<dbReference type="GO" id="GO:0004497">
    <property type="term" value="F:monooxygenase activity"/>
    <property type="evidence" value="ECO:0007669"/>
    <property type="project" value="UniProtKB-KW"/>
</dbReference>
<dbReference type="InterPro" id="IPR017972">
    <property type="entry name" value="Cyt_P450_CS"/>
</dbReference>
<sequence>MSTENSATGAGTGTAPLPPMHCLRHLEPGPPRLAALPTGTPVWLVSRHADVRQVLTDPRLGRAPLYAPDAPPLMVTPNILDDPQSMLNIDGTEHQRLRRTVQRAFTPRAIARWKPWVASVVESLIDELIDRGSPADVVGAYTRPLPVAVISRLMGLDNLDSKRLAHWSDHALSTTAYSAEAIGTAMTEFAAFGAEVIADRRADPGEDLVSSLLAAAAEDGSITEGQLIALVIGLVVAGHETTMTSLGNALVYLLQDGHEAWQRLASDETSAAAATEQILRAVPLGDAAEHMPGLLRRTVEDVEIGGVVIPAGSVVAADTGSANQDPEVFTGDLRTELFSPLAAPMLTFGAGPHHCLGAWLARMELELALHRLARRLPALRMADPVEDIDWRRGLLTRSPNALRVAW</sequence>
<dbReference type="RefSeq" id="WP_046386684.1">
    <property type="nucleotide sequence ID" value="NZ_BMUB01000004.1"/>
</dbReference>
<evidence type="ECO:0000256" key="8">
    <source>
        <dbReference type="SAM" id="MobiDB-lite"/>
    </source>
</evidence>
<dbReference type="InterPro" id="IPR002397">
    <property type="entry name" value="Cyt_P450_B"/>
</dbReference>
<dbReference type="PRINTS" id="PR00359">
    <property type="entry name" value="BP450"/>
</dbReference>
<accession>A0A1E7N703</accession>
<dbReference type="PROSITE" id="PS00086">
    <property type="entry name" value="CYTOCHROME_P450"/>
    <property type="match status" value="1"/>
</dbReference>
<proteinExistence type="inferred from homology"/>
<evidence type="ECO:0000313" key="11">
    <source>
        <dbReference type="Proteomes" id="UP000037395"/>
    </source>
</evidence>
<evidence type="ECO:0000256" key="2">
    <source>
        <dbReference type="ARBA" id="ARBA00022617"/>
    </source>
</evidence>
<dbReference type="Pfam" id="PF00067">
    <property type="entry name" value="p450"/>
    <property type="match status" value="1"/>
</dbReference>
<dbReference type="SUPFAM" id="SSF48264">
    <property type="entry name" value="Cytochrome P450"/>
    <property type="match status" value="1"/>
</dbReference>
<keyword evidence="11" id="KW-1185">Reference proteome</keyword>
<evidence type="ECO:0000256" key="7">
    <source>
        <dbReference type="RuleBase" id="RU000461"/>
    </source>
</evidence>
<dbReference type="InterPro" id="IPR036396">
    <property type="entry name" value="Cyt_P450_sf"/>
</dbReference>
<evidence type="ECO:0000313" key="9">
    <source>
        <dbReference type="EMBL" id="GGU71435.1"/>
    </source>
</evidence>
<comment type="caution">
    <text evidence="10">The sequence shown here is derived from an EMBL/GenBank/DDBJ whole genome shotgun (WGS) entry which is preliminary data.</text>
</comment>
<evidence type="ECO:0000256" key="3">
    <source>
        <dbReference type="ARBA" id="ARBA00022723"/>
    </source>
</evidence>
<dbReference type="AlphaFoldDB" id="A0A1E7N703"/>
<name>A0A1E7N703_KITAU</name>
<keyword evidence="3 7" id="KW-0479">Metal-binding</keyword>
<dbReference type="GO" id="GO:0020037">
    <property type="term" value="F:heme binding"/>
    <property type="evidence" value="ECO:0007669"/>
    <property type="project" value="InterPro"/>
</dbReference>
<evidence type="ECO:0000256" key="1">
    <source>
        <dbReference type="ARBA" id="ARBA00010617"/>
    </source>
</evidence>
<dbReference type="EMBL" id="BMUB01000004">
    <property type="protein sequence ID" value="GGU71435.1"/>
    <property type="molecule type" value="Genomic_DNA"/>
</dbReference>
<dbReference type="Proteomes" id="UP000610124">
    <property type="component" value="Unassembled WGS sequence"/>
</dbReference>
<reference evidence="10" key="4">
    <citation type="submission" date="2016-08" db="EMBL/GenBank/DDBJ databases">
        <title>Sequencing, Assembly and Comparative Genomics of S. aureofaciens ATCC 10762.</title>
        <authorList>
            <person name="Gradnigo J.S."/>
            <person name="Johnson N."/>
            <person name="Somerville G.A."/>
        </authorList>
    </citation>
    <scope>NUCLEOTIDE SEQUENCE [LARGE SCALE GENOMIC DNA]</scope>
    <source>
        <strain evidence="10">ATCC 10762</strain>
    </source>
</reference>
<dbReference type="GeneID" id="97485512"/>
<protein>
    <submittedName>
        <fullName evidence="9 10">Cytochrome</fullName>
    </submittedName>
</protein>
<dbReference type="GO" id="GO:0016705">
    <property type="term" value="F:oxidoreductase activity, acting on paired donors, with incorporation or reduction of molecular oxygen"/>
    <property type="evidence" value="ECO:0007669"/>
    <property type="project" value="InterPro"/>
</dbReference>
<dbReference type="GO" id="GO:0005506">
    <property type="term" value="F:iron ion binding"/>
    <property type="evidence" value="ECO:0007669"/>
    <property type="project" value="InterPro"/>
</dbReference>
<gene>
    <name evidence="9" type="ORF">GCM10010502_23960</name>
    <name evidence="10" type="ORF">HS99_0029205</name>
</gene>
<dbReference type="Proteomes" id="UP000037395">
    <property type="component" value="Unassembled WGS sequence"/>
</dbReference>
<evidence type="ECO:0000256" key="6">
    <source>
        <dbReference type="ARBA" id="ARBA00023033"/>
    </source>
</evidence>
<dbReference type="PRINTS" id="PR00385">
    <property type="entry name" value="P450"/>
</dbReference>
<keyword evidence="2 7" id="KW-0349">Heme</keyword>
<reference evidence="9" key="1">
    <citation type="journal article" date="2014" name="Int. J. Syst. Evol. Microbiol.">
        <title>Complete genome sequence of Corynebacterium casei LMG S-19264T (=DSM 44701T), isolated from a smear-ripened cheese.</title>
        <authorList>
            <consortium name="US DOE Joint Genome Institute (JGI-PGF)"/>
            <person name="Walter F."/>
            <person name="Albersmeier A."/>
            <person name="Kalinowski J."/>
            <person name="Ruckert C."/>
        </authorList>
    </citation>
    <scope>NUCLEOTIDE SEQUENCE</scope>
    <source>
        <strain evidence="9">JCM 4434</strain>
    </source>
</reference>
<feature type="region of interest" description="Disordered" evidence="8">
    <location>
        <begin position="1"/>
        <end position="20"/>
    </location>
</feature>